<dbReference type="Proteomes" id="UP000185829">
    <property type="component" value="Unassembled WGS sequence"/>
</dbReference>
<dbReference type="InterPro" id="IPR002912">
    <property type="entry name" value="ACT_dom"/>
</dbReference>
<dbReference type="NCBIfam" id="TIGR00718">
    <property type="entry name" value="sda_alpha"/>
    <property type="match status" value="1"/>
</dbReference>
<dbReference type="InterPro" id="IPR005131">
    <property type="entry name" value="Ser_deHydtase_bsu"/>
</dbReference>
<evidence type="ECO:0000256" key="11">
    <source>
        <dbReference type="RuleBase" id="RU366059"/>
    </source>
</evidence>
<evidence type="ECO:0000256" key="1">
    <source>
        <dbReference type="ARBA" id="ARBA00001966"/>
    </source>
</evidence>
<evidence type="ECO:0000256" key="7">
    <source>
        <dbReference type="ARBA" id="ARBA00023004"/>
    </source>
</evidence>
<dbReference type="EMBL" id="FTMX01000005">
    <property type="protein sequence ID" value="SIR76923.1"/>
    <property type="molecule type" value="Genomic_DNA"/>
</dbReference>
<evidence type="ECO:0000313" key="14">
    <source>
        <dbReference type="Proteomes" id="UP000185829"/>
    </source>
</evidence>
<dbReference type="GO" id="GO:0046872">
    <property type="term" value="F:metal ion binding"/>
    <property type="evidence" value="ECO:0007669"/>
    <property type="project" value="UniProtKB-KW"/>
</dbReference>
<dbReference type="Gene3D" id="3.30.70.260">
    <property type="match status" value="1"/>
</dbReference>
<evidence type="ECO:0000256" key="4">
    <source>
        <dbReference type="ARBA" id="ARBA00022432"/>
    </source>
</evidence>
<sequence length="534" mass="56312">MLTAWEPSSLRSDNMSFTNLKELIELAEQEKTTISELMIITEVHQKGCSRETIIEKMSEQFTVMEEAVRRGTKSPVMSRTGLTGGDGNRLYQYAQNGNSFVNPRTLNAAANALAVSEVNAAMGRIVATPTAGSAGILPAVLVHALDSGKFTRKQIVQSIFTASALGLVVANKASISGAAGGCQAEIGSATAMAAGTLVELAGGTPKQVGNAVGIALKNSLGLVCDPVAGLVEIPCIIRNGLHAITAQAAADMALAGISSVIPPDEVIHVMHEVGQQMPESLRETGIGGLAGTPTGQKLKKQILSGKTSGSGPAKYQSAYEIIGPVMVGPSSSHTAGAVRIGNIARQLLNENPLYVTFSLMGSFAETYQGHGTDLALLAGVLGLSTMDDGIPNAKNIAEENGLQYEFTKRVLGSYHPNTVLVELSGVTRTVKVLASSLGGGKVEVQEFDEYPFKFSGERPTLVIRHSDQKGVIAELSDILYQNGFNIARMANERSKINGAAITICEIDNTIEDTLLSLLKREIPIIDEIILVQTK</sequence>
<dbReference type="InterPro" id="IPR029009">
    <property type="entry name" value="ASB_dom_sf"/>
</dbReference>
<evidence type="ECO:0000256" key="3">
    <source>
        <dbReference type="ARBA" id="ARBA00008636"/>
    </source>
</evidence>
<accession>A0A9X8RBL3</accession>
<dbReference type="InterPro" id="IPR004642">
    <property type="entry name" value="Ser_deHydtase_asu"/>
</dbReference>
<comment type="pathway">
    <text evidence="2">Carbohydrate biosynthesis; gluconeogenesis.</text>
</comment>
<dbReference type="SUPFAM" id="SSF143548">
    <property type="entry name" value="Serine metabolism enzymes domain"/>
    <property type="match status" value="1"/>
</dbReference>
<evidence type="ECO:0000256" key="2">
    <source>
        <dbReference type="ARBA" id="ARBA00004742"/>
    </source>
</evidence>
<dbReference type="EC" id="4.3.1.17" evidence="11"/>
<dbReference type="PROSITE" id="PS51671">
    <property type="entry name" value="ACT"/>
    <property type="match status" value="1"/>
</dbReference>
<keyword evidence="6 11" id="KW-0479">Metal-binding</keyword>
<comment type="cofactor">
    <cofactor evidence="1 11">
        <name>[4Fe-4S] cluster</name>
        <dbReference type="ChEBI" id="CHEBI:49883"/>
    </cofactor>
</comment>
<evidence type="ECO:0000256" key="5">
    <source>
        <dbReference type="ARBA" id="ARBA00022485"/>
    </source>
</evidence>
<comment type="caution">
    <text evidence="13">The sequence shown here is derived from an EMBL/GenBank/DDBJ whole genome shotgun (WGS) entry which is preliminary data.</text>
</comment>
<dbReference type="InterPro" id="IPR051318">
    <property type="entry name" value="Fe-S_L-Ser"/>
</dbReference>
<dbReference type="PANTHER" id="PTHR30182">
    <property type="entry name" value="L-SERINE DEHYDRATASE"/>
    <property type="match status" value="1"/>
</dbReference>
<dbReference type="InterPro" id="IPR004643">
    <property type="entry name" value="Fe-S_L-Ser_bsu"/>
</dbReference>
<keyword evidence="5 11" id="KW-0004">4Fe-4S</keyword>
<proteinExistence type="inferred from homology"/>
<gene>
    <name evidence="13" type="ORF">SAMN05878482_105422</name>
</gene>
<evidence type="ECO:0000256" key="9">
    <source>
        <dbReference type="ARBA" id="ARBA00023239"/>
    </source>
</evidence>
<keyword evidence="9 11" id="KW-0456">Lyase</keyword>
<protein>
    <recommendedName>
        <fullName evidence="11">L-serine dehydratase</fullName>
        <ecNumber evidence="11">4.3.1.17</ecNumber>
    </recommendedName>
</protein>
<dbReference type="Gene3D" id="3.30.1330.90">
    <property type="entry name" value="D-3-phosphoglycerate dehydrogenase, domain 3"/>
    <property type="match status" value="1"/>
</dbReference>
<organism evidence="13 14">
    <name type="scientific">Peribacillus simplex</name>
    <dbReference type="NCBI Taxonomy" id="1478"/>
    <lineage>
        <taxon>Bacteria</taxon>
        <taxon>Bacillati</taxon>
        <taxon>Bacillota</taxon>
        <taxon>Bacilli</taxon>
        <taxon>Bacillales</taxon>
        <taxon>Bacillaceae</taxon>
        <taxon>Peribacillus</taxon>
    </lineage>
</organism>
<comment type="catalytic activity">
    <reaction evidence="10 11">
        <text>L-serine = pyruvate + NH4(+)</text>
        <dbReference type="Rhea" id="RHEA:19169"/>
        <dbReference type="ChEBI" id="CHEBI:15361"/>
        <dbReference type="ChEBI" id="CHEBI:28938"/>
        <dbReference type="ChEBI" id="CHEBI:33384"/>
        <dbReference type="EC" id="4.3.1.17"/>
    </reaction>
</comment>
<keyword evidence="7 11" id="KW-0408">Iron</keyword>
<dbReference type="GO" id="GO:0006094">
    <property type="term" value="P:gluconeogenesis"/>
    <property type="evidence" value="ECO:0007669"/>
    <property type="project" value="UniProtKB-KW"/>
</dbReference>
<dbReference type="GO" id="GO:0051539">
    <property type="term" value="F:4 iron, 4 sulfur cluster binding"/>
    <property type="evidence" value="ECO:0007669"/>
    <property type="project" value="UniProtKB-UniRule"/>
</dbReference>
<dbReference type="SUPFAM" id="SSF55021">
    <property type="entry name" value="ACT-like"/>
    <property type="match status" value="1"/>
</dbReference>
<evidence type="ECO:0000259" key="12">
    <source>
        <dbReference type="PROSITE" id="PS51671"/>
    </source>
</evidence>
<reference evidence="13 14" key="1">
    <citation type="submission" date="2017-01" db="EMBL/GenBank/DDBJ databases">
        <authorList>
            <person name="Varghese N."/>
            <person name="Submissions S."/>
        </authorList>
    </citation>
    <scope>NUCLEOTIDE SEQUENCE [LARGE SCALE GENOMIC DNA]</scope>
    <source>
        <strain evidence="13 14">RUG2-6</strain>
    </source>
</reference>
<evidence type="ECO:0000313" key="13">
    <source>
        <dbReference type="EMBL" id="SIR76923.1"/>
    </source>
</evidence>
<dbReference type="GO" id="GO:0003941">
    <property type="term" value="F:L-serine ammonia-lyase activity"/>
    <property type="evidence" value="ECO:0007669"/>
    <property type="project" value="UniProtKB-UniRule"/>
</dbReference>
<dbReference type="PANTHER" id="PTHR30182:SF1">
    <property type="entry name" value="L-SERINE DEHYDRATASE 1"/>
    <property type="match status" value="1"/>
</dbReference>
<dbReference type="Pfam" id="PF03315">
    <property type="entry name" value="SDH_beta"/>
    <property type="match status" value="1"/>
</dbReference>
<feature type="domain" description="ACT" evidence="12">
    <location>
        <begin position="460"/>
        <end position="534"/>
    </location>
</feature>
<evidence type="ECO:0000256" key="8">
    <source>
        <dbReference type="ARBA" id="ARBA00023014"/>
    </source>
</evidence>
<comment type="similarity">
    <text evidence="3 11">Belongs to the iron-sulfur dependent L-serine dehydratase family.</text>
</comment>
<dbReference type="AlphaFoldDB" id="A0A9X8RBL3"/>
<keyword evidence="4 11" id="KW-0312">Gluconeogenesis</keyword>
<dbReference type="Pfam" id="PF03313">
    <property type="entry name" value="SDH_alpha"/>
    <property type="match status" value="1"/>
</dbReference>
<dbReference type="NCBIfam" id="TIGR00719">
    <property type="entry name" value="sda_beta"/>
    <property type="match status" value="1"/>
</dbReference>
<evidence type="ECO:0000256" key="6">
    <source>
        <dbReference type="ARBA" id="ARBA00022723"/>
    </source>
</evidence>
<dbReference type="InterPro" id="IPR045865">
    <property type="entry name" value="ACT-like_dom_sf"/>
</dbReference>
<dbReference type="InterPro" id="IPR005130">
    <property type="entry name" value="Ser_deHydtase-like_asu"/>
</dbReference>
<keyword evidence="8 11" id="KW-0411">Iron-sulfur</keyword>
<name>A0A9X8RBL3_9BACI</name>
<evidence type="ECO:0000256" key="10">
    <source>
        <dbReference type="ARBA" id="ARBA00049406"/>
    </source>
</evidence>